<keyword evidence="4" id="KW-0472">Membrane</keyword>
<keyword evidence="7" id="KW-1185">Reference proteome</keyword>
<dbReference type="AlphaFoldDB" id="A0A1Y2CZ67"/>
<evidence type="ECO:0000256" key="1">
    <source>
        <dbReference type="ARBA" id="ARBA00004141"/>
    </source>
</evidence>
<gene>
    <name evidence="6" type="ORF">BCR35DRAFT_337691</name>
</gene>
<keyword evidence="5" id="KW-0732">Signal</keyword>
<dbReference type="OrthoDB" id="6133115at2759"/>
<feature type="signal peptide" evidence="5">
    <location>
        <begin position="1"/>
        <end position="19"/>
    </location>
</feature>
<keyword evidence="2" id="KW-0812">Transmembrane</keyword>
<evidence type="ECO:0000313" key="6">
    <source>
        <dbReference type="EMBL" id="ORY52176.1"/>
    </source>
</evidence>
<dbReference type="InterPro" id="IPR036259">
    <property type="entry name" value="MFS_trans_sf"/>
</dbReference>
<accession>A0A1Y2CZ67</accession>
<comment type="subcellular location">
    <subcellularLocation>
        <location evidence="1">Membrane</location>
        <topology evidence="1">Multi-pass membrane protein</topology>
    </subcellularLocation>
</comment>
<dbReference type="PANTHER" id="PTHR48022">
    <property type="entry name" value="PLASTIDIC GLUCOSE TRANSPORTER 4"/>
    <property type="match status" value="1"/>
</dbReference>
<reference evidence="6 7" key="1">
    <citation type="submission" date="2016-07" db="EMBL/GenBank/DDBJ databases">
        <title>Pervasive Adenine N6-methylation of Active Genes in Fungi.</title>
        <authorList>
            <consortium name="DOE Joint Genome Institute"/>
            <person name="Mondo S.J."/>
            <person name="Dannebaum R.O."/>
            <person name="Kuo R.C."/>
            <person name="Labutti K."/>
            <person name="Haridas S."/>
            <person name="Kuo A."/>
            <person name="Salamov A."/>
            <person name="Ahrendt S.R."/>
            <person name="Lipzen A."/>
            <person name="Sullivan W."/>
            <person name="Andreopoulos W.B."/>
            <person name="Clum A."/>
            <person name="Lindquist E."/>
            <person name="Daum C."/>
            <person name="Ramamoorthy G.K."/>
            <person name="Gryganskyi A."/>
            <person name="Culley D."/>
            <person name="Magnuson J.K."/>
            <person name="James T.Y."/>
            <person name="O'Malley M.A."/>
            <person name="Stajich J.E."/>
            <person name="Spatafora J.W."/>
            <person name="Visel A."/>
            <person name="Grigoriev I.V."/>
        </authorList>
    </citation>
    <scope>NUCLEOTIDE SEQUENCE [LARGE SCALE GENOMIC DNA]</scope>
    <source>
        <strain evidence="6 7">62-1032</strain>
    </source>
</reference>
<evidence type="ECO:0000256" key="3">
    <source>
        <dbReference type="ARBA" id="ARBA00022989"/>
    </source>
</evidence>
<dbReference type="Proteomes" id="UP000193467">
    <property type="component" value="Unassembled WGS sequence"/>
</dbReference>
<dbReference type="EMBL" id="MCGR01000106">
    <property type="protein sequence ID" value="ORY52176.1"/>
    <property type="molecule type" value="Genomic_DNA"/>
</dbReference>
<proteinExistence type="predicted"/>
<feature type="chain" id="PRO_5012508343" evidence="5">
    <location>
        <begin position="20"/>
        <end position="206"/>
    </location>
</feature>
<comment type="caution">
    <text evidence="6">The sequence shown here is derived from an EMBL/GenBank/DDBJ whole genome shotgun (WGS) entry which is preliminary data.</text>
</comment>
<name>A0A1Y2CZ67_9BASI</name>
<sequence length="206" mass="22412">MGTWAALILVNIAFTVTAARYTTTGSKAAAIGNMVLLWLYDGTFFSSADVLASQSVLSLTQLDCGRQLTSRIYSTSDPHSVVCGPLFFSYQTEVLTFSTRAKGMMIWGIANKTLSIFNAYVNSIALERIGFRYYIVYTCILSAQLVGMYFLAVETTGLTLEEIAILFDGEESTAPHVDIADIEHKLSEKKGQADGVVQSVKSVESA</sequence>
<dbReference type="PANTHER" id="PTHR48022:SF64">
    <property type="entry name" value="MAJOR FACILITATOR SUPERFAMILY (MFS) PROFILE DOMAIN-CONTAINING PROTEIN"/>
    <property type="match status" value="1"/>
</dbReference>
<dbReference type="GO" id="GO:0016020">
    <property type="term" value="C:membrane"/>
    <property type="evidence" value="ECO:0007669"/>
    <property type="project" value="UniProtKB-SubCell"/>
</dbReference>
<dbReference type="Pfam" id="PF00083">
    <property type="entry name" value="Sugar_tr"/>
    <property type="match status" value="1"/>
</dbReference>
<evidence type="ECO:0000256" key="4">
    <source>
        <dbReference type="ARBA" id="ARBA00023136"/>
    </source>
</evidence>
<evidence type="ECO:0000313" key="7">
    <source>
        <dbReference type="Proteomes" id="UP000193467"/>
    </source>
</evidence>
<organism evidence="6 7">
    <name type="scientific">Leucosporidium creatinivorum</name>
    <dbReference type="NCBI Taxonomy" id="106004"/>
    <lineage>
        <taxon>Eukaryota</taxon>
        <taxon>Fungi</taxon>
        <taxon>Dikarya</taxon>
        <taxon>Basidiomycota</taxon>
        <taxon>Pucciniomycotina</taxon>
        <taxon>Microbotryomycetes</taxon>
        <taxon>Leucosporidiales</taxon>
        <taxon>Leucosporidium</taxon>
    </lineage>
</organism>
<keyword evidence="3" id="KW-1133">Transmembrane helix</keyword>
<evidence type="ECO:0000256" key="5">
    <source>
        <dbReference type="SAM" id="SignalP"/>
    </source>
</evidence>
<evidence type="ECO:0000256" key="2">
    <source>
        <dbReference type="ARBA" id="ARBA00022692"/>
    </source>
</evidence>
<dbReference type="Gene3D" id="1.20.1250.20">
    <property type="entry name" value="MFS general substrate transporter like domains"/>
    <property type="match status" value="1"/>
</dbReference>
<dbReference type="InterPro" id="IPR005828">
    <property type="entry name" value="MFS_sugar_transport-like"/>
</dbReference>
<dbReference type="InParanoid" id="A0A1Y2CZ67"/>
<protein>
    <submittedName>
        <fullName evidence="6">Uncharacterized protein</fullName>
    </submittedName>
</protein>
<dbReference type="GO" id="GO:0005351">
    <property type="term" value="F:carbohydrate:proton symporter activity"/>
    <property type="evidence" value="ECO:0007669"/>
    <property type="project" value="TreeGrafter"/>
</dbReference>
<dbReference type="InterPro" id="IPR050360">
    <property type="entry name" value="MFS_Sugar_Transporters"/>
</dbReference>